<dbReference type="PANTHER" id="PTHR23278:SF25">
    <property type="entry name" value="GH14967P"/>
    <property type="match status" value="1"/>
</dbReference>
<evidence type="ECO:0000259" key="2">
    <source>
        <dbReference type="PROSITE" id="PS50835"/>
    </source>
</evidence>
<reference evidence="3" key="1">
    <citation type="submission" date="2020-11" db="EMBL/GenBank/DDBJ databases">
        <authorList>
            <person name="Tran Van P."/>
        </authorList>
    </citation>
    <scope>NUCLEOTIDE SEQUENCE</scope>
</reference>
<dbReference type="EMBL" id="OE179145">
    <property type="protein sequence ID" value="CAD7567686.1"/>
    <property type="molecule type" value="Genomic_DNA"/>
</dbReference>
<sequence length="89" mass="9784">MIFSAGAIYSFRDPSVLVGAEGYFVGPLDVRILGANQPLSSGRRYDLLCQSSGSRPPATITWSRNGQRLDKTKETVSIHISFYSHSHNP</sequence>
<dbReference type="SUPFAM" id="SSF48726">
    <property type="entry name" value="Immunoglobulin"/>
    <property type="match status" value="1"/>
</dbReference>
<dbReference type="PANTHER" id="PTHR23278">
    <property type="entry name" value="SIDESTEP PROTEIN"/>
    <property type="match status" value="1"/>
</dbReference>
<dbReference type="PROSITE" id="PS50835">
    <property type="entry name" value="IG_LIKE"/>
    <property type="match status" value="1"/>
</dbReference>
<dbReference type="Gene3D" id="2.60.40.10">
    <property type="entry name" value="Immunoglobulins"/>
    <property type="match status" value="1"/>
</dbReference>
<dbReference type="InterPro" id="IPR036179">
    <property type="entry name" value="Ig-like_dom_sf"/>
</dbReference>
<feature type="domain" description="Ig-like" evidence="2">
    <location>
        <begin position="14"/>
        <end position="89"/>
    </location>
</feature>
<protein>
    <submittedName>
        <fullName evidence="3">(California timema) hypothetical protein</fullName>
    </submittedName>
</protein>
<evidence type="ECO:0000313" key="3">
    <source>
        <dbReference type="EMBL" id="CAD7567686.1"/>
    </source>
</evidence>
<gene>
    <name evidence="3" type="ORF">TCMB3V08_LOCUS468</name>
</gene>
<accession>A0A7R9P2K5</accession>
<dbReference type="InterPro" id="IPR013783">
    <property type="entry name" value="Ig-like_fold"/>
</dbReference>
<dbReference type="InterPro" id="IPR013162">
    <property type="entry name" value="CD80_C2-set"/>
</dbReference>
<dbReference type="AlphaFoldDB" id="A0A7R9P2K5"/>
<evidence type="ECO:0000256" key="1">
    <source>
        <dbReference type="ARBA" id="ARBA00023157"/>
    </source>
</evidence>
<proteinExistence type="predicted"/>
<organism evidence="3">
    <name type="scientific">Timema californicum</name>
    <name type="common">California timema</name>
    <name type="synonym">Walking stick</name>
    <dbReference type="NCBI Taxonomy" id="61474"/>
    <lineage>
        <taxon>Eukaryota</taxon>
        <taxon>Metazoa</taxon>
        <taxon>Ecdysozoa</taxon>
        <taxon>Arthropoda</taxon>
        <taxon>Hexapoda</taxon>
        <taxon>Insecta</taxon>
        <taxon>Pterygota</taxon>
        <taxon>Neoptera</taxon>
        <taxon>Polyneoptera</taxon>
        <taxon>Phasmatodea</taxon>
        <taxon>Timematodea</taxon>
        <taxon>Timematoidea</taxon>
        <taxon>Timematidae</taxon>
        <taxon>Timema</taxon>
    </lineage>
</organism>
<dbReference type="Pfam" id="PF08205">
    <property type="entry name" value="C2-set_2"/>
    <property type="match status" value="1"/>
</dbReference>
<name>A0A7R9P2K5_TIMCA</name>
<dbReference type="InterPro" id="IPR007110">
    <property type="entry name" value="Ig-like_dom"/>
</dbReference>
<keyword evidence="1" id="KW-1015">Disulfide bond</keyword>